<evidence type="ECO:0000256" key="1">
    <source>
        <dbReference type="SAM" id="MobiDB-lite"/>
    </source>
</evidence>
<dbReference type="InterPro" id="IPR013493">
    <property type="entry name" value="CHP02677"/>
</dbReference>
<reference evidence="2 3" key="1">
    <citation type="submission" date="2024-06" db="EMBL/GenBank/DDBJ databases">
        <title>The Natural Products Discovery Center: Release of the First 8490 Sequenced Strains for Exploring Actinobacteria Biosynthetic Diversity.</title>
        <authorList>
            <person name="Kalkreuter E."/>
            <person name="Kautsar S.A."/>
            <person name="Yang D."/>
            <person name="Bader C.D."/>
            <person name="Teijaro C.N."/>
            <person name="Fluegel L."/>
            <person name="Davis C.M."/>
            <person name="Simpson J.R."/>
            <person name="Lauterbach L."/>
            <person name="Steele A.D."/>
            <person name="Gui C."/>
            <person name="Meng S."/>
            <person name="Li G."/>
            <person name="Viehrig K."/>
            <person name="Ye F."/>
            <person name="Su P."/>
            <person name="Kiefer A.F."/>
            <person name="Nichols A."/>
            <person name="Cepeda A.J."/>
            <person name="Yan W."/>
            <person name="Fan B."/>
            <person name="Jiang Y."/>
            <person name="Adhikari A."/>
            <person name="Zheng C.-J."/>
            <person name="Schuster L."/>
            <person name="Cowan T.M."/>
            <person name="Smanski M.J."/>
            <person name="Chevrette M.G."/>
            <person name="De Carvalho L.P.S."/>
            <person name="Shen B."/>
        </authorList>
    </citation>
    <scope>NUCLEOTIDE SEQUENCE [LARGE SCALE GENOMIC DNA]</scope>
    <source>
        <strain evidence="2 3">NPDC001694</strain>
    </source>
</reference>
<accession>A0ABV1TG14</accession>
<name>A0ABV1TG14_9ACTN</name>
<evidence type="ECO:0000313" key="2">
    <source>
        <dbReference type="EMBL" id="MER6268619.1"/>
    </source>
</evidence>
<gene>
    <name evidence="2" type="ORF">ABT211_15130</name>
</gene>
<proteinExistence type="predicted"/>
<protein>
    <submittedName>
        <fullName evidence="2">DUF2397 family protein</fullName>
    </submittedName>
</protein>
<keyword evidence="3" id="KW-1185">Reference proteome</keyword>
<comment type="caution">
    <text evidence="2">The sequence shown here is derived from an EMBL/GenBank/DDBJ whole genome shotgun (WGS) entry which is preliminary data.</text>
</comment>
<evidence type="ECO:0000313" key="3">
    <source>
        <dbReference type="Proteomes" id="UP001490365"/>
    </source>
</evidence>
<organism evidence="2 3">
    <name type="scientific">Streptomyces sp. 900105755</name>
    <dbReference type="NCBI Taxonomy" id="3154389"/>
    <lineage>
        <taxon>Bacteria</taxon>
        <taxon>Bacillati</taxon>
        <taxon>Actinomycetota</taxon>
        <taxon>Actinomycetes</taxon>
        <taxon>Kitasatosporales</taxon>
        <taxon>Streptomycetaceae</taxon>
        <taxon>Streptomyces</taxon>
    </lineage>
</organism>
<dbReference type="Proteomes" id="UP001490365">
    <property type="component" value="Unassembled WGS sequence"/>
</dbReference>
<dbReference type="RefSeq" id="WP_351957217.1">
    <property type="nucleotide sequence ID" value="NZ_JBEOZM010000005.1"/>
</dbReference>
<sequence length="181" mass="19677">MPEQTDAFGIGVFTLADRLRLFSYSTSPQRTDYLSVLRAVERARGNYVVLLHASDVSANPAELGTWIEDVTPLLQQLYSRQVLDRSYDGARAARYCAGVQRWAGVVARSFHHSDAALAPVDSGRQLRQPDPGAHVRGGQSRSVHLRASSGVPPVQAAPHAVRTHQRRSASTGSIRDALHAG</sequence>
<feature type="region of interest" description="Disordered" evidence="1">
    <location>
        <begin position="119"/>
        <end position="181"/>
    </location>
</feature>
<dbReference type="EMBL" id="JBEOZM010000005">
    <property type="protein sequence ID" value="MER6268619.1"/>
    <property type="molecule type" value="Genomic_DNA"/>
</dbReference>
<dbReference type="Pfam" id="PF09660">
    <property type="entry name" value="DUF2397"/>
    <property type="match status" value="1"/>
</dbReference>